<evidence type="ECO:0000313" key="2">
    <source>
        <dbReference type="EMBL" id="MCP1101242.1"/>
    </source>
</evidence>
<organism evidence="2 3">
    <name type="scientific">Aequitasia blattaphilus</name>
    <dbReference type="NCBI Taxonomy" id="2949332"/>
    <lineage>
        <taxon>Bacteria</taxon>
        <taxon>Bacillati</taxon>
        <taxon>Bacillota</taxon>
        <taxon>Clostridia</taxon>
        <taxon>Lachnospirales</taxon>
        <taxon>Lachnospiraceae</taxon>
        <taxon>Aequitasia</taxon>
    </lineage>
</organism>
<reference evidence="2 3" key="1">
    <citation type="journal article" date="2022" name="Genome Biol. Evol.">
        <title>Host diet, physiology and behaviors set the stage for Lachnospiraceae cladogenesis.</title>
        <authorList>
            <person name="Vera-Ponce De Leon A."/>
            <person name="Schneider M."/>
            <person name="Jahnes B.C."/>
            <person name="Sadowski V."/>
            <person name="Camuy-Velez L.A."/>
            <person name="Duan J."/>
            <person name="Sabree Z.L."/>
        </authorList>
    </citation>
    <scope>NUCLEOTIDE SEQUENCE [LARGE SCALE GENOMIC DNA]</scope>
    <source>
        <strain evidence="2 3">PAL113</strain>
    </source>
</reference>
<comment type="caution">
    <text evidence="2">The sequence shown here is derived from an EMBL/GenBank/DDBJ whole genome shotgun (WGS) entry which is preliminary data.</text>
</comment>
<evidence type="ECO:0000313" key="3">
    <source>
        <dbReference type="Proteomes" id="UP001523566"/>
    </source>
</evidence>
<keyword evidence="3" id="KW-1185">Reference proteome</keyword>
<gene>
    <name evidence="2" type="ORF">NK125_02300</name>
</gene>
<name>A0ABT1E9Q5_9FIRM</name>
<proteinExistence type="predicted"/>
<evidence type="ECO:0000259" key="1">
    <source>
        <dbReference type="Pfam" id="PF13240"/>
    </source>
</evidence>
<dbReference type="InterPro" id="IPR038587">
    <property type="entry name" value="Ribosomal_eL40_sf"/>
</dbReference>
<dbReference type="Gene3D" id="4.10.1060.50">
    <property type="match status" value="1"/>
</dbReference>
<feature type="domain" description="Zinc-ribbon" evidence="1">
    <location>
        <begin position="40"/>
        <end position="62"/>
    </location>
</feature>
<protein>
    <submittedName>
        <fullName evidence="2">Zinc ribbon domain-containing protein</fullName>
    </submittedName>
</protein>
<dbReference type="EMBL" id="JAMZFW010000002">
    <property type="protein sequence ID" value="MCP1101242.1"/>
    <property type="molecule type" value="Genomic_DNA"/>
</dbReference>
<dbReference type="Pfam" id="PF13240">
    <property type="entry name" value="Zn_Ribbon_1"/>
    <property type="match status" value="1"/>
</dbReference>
<sequence length="64" mass="7129">MDVNTLYKELGKAFYQSEKSRSIPDLMPAVNKIAAFNTKFCTSCGEKIDADAKFCMKCGNKVEV</sequence>
<dbReference type="RefSeq" id="WP_262065024.1">
    <property type="nucleotide sequence ID" value="NZ_JAMXOD010000002.1"/>
</dbReference>
<accession>A0ABT1E9Q5</accession>
<dbReference type="InterPro" id="IPR026870">
    <property type="entry name" value="Zinc_ribbon_dom"/>
</dbReference>
<dbReference type="Proteomes" id="UP001523566">
    <property type="component" value="Unassembled WGS sequence"/>
</dbReference>